<dbReference type="EMBL" id="JACDUR010000011">
    <property type="protein sequence ID" value="MBA2897467.1"/>
    <property type="molecule type" value="Genomic_DNA"/>
</dbReference>
<comment type="caution">
    <text evidence="2">The sequence shown here is derived from an EMBL/GenBank/DDBJ whole genome shotgun (WGS) entry which is preliminary data.</text>
</comment>
<gene>
    <name evidence="2" type="ORF">HNR30_008865</name>
</gene>
<feature type="region of interest" description="Disordered" evidence="1">
    <location>
        <begin position="1"/>
        <end position="25"/>
    </location>
</feature>
<proteinExistence type="predicted"/>
<protein>
    <submittedName>
        <fullName evidence="2">Uncharacterized protein</fullName>
    </submittedName>
</protein>
<evidence type="ECO:0000256" key="1">
    <source>
        <dbReference type="SAM" id="MobiDB-lite"/>
    </source>
</evidence>
<reference evidence="2 3" key="1">
    <citation type="submission" date="2020-07" db="EMBL/GenBank/DDBJ databases">
        <title>Genomic Encyclopedia of Type Strains, Phase IV (KMG-IV): sequencing the most valuable type-strain genomes for metagenomic binning, comparative biology and taxonomic classification.</title>
        <authorList>
            <person name="Goeker M."/>
        </authorList>
    </citation>
    <scope>NUCLEOTIDE SEQUENCE [LARGE SCALE GENOMIC DNA]</scope>
    <source>
        <strain evidence="2 3">DSM 45533</strain>
    </source>
</reference>
<dbReference type="AlphaFoldDB" id="A0A7W0CU91"/>
<feature type="compositionally biased region" description="Basic residues" evidence="1">
    <location>
        <begin position="7"/>
        <end position="16"/>
    </location>
</feature>
<evidence type="ECO:0000313" key="2">
    <source>
        <dbReference type="EMBL" id="MBA2897467.1"/>
    </source>
</evidence>
<accession>A0A7W0CU91</accession>
<dbReference type="RefSeq" id="WP_181616166.1">
    <property type="nucleotide sequence ID" value="NZ_BAABAM010000013.1"/>
</dbReference>
<keyword evidence="3" id="KW-1185">Reference proteome</keyword>
<dbReference type="Proteomes" id="UP000530928">
    <property type="component" value="Unassembled WGS sequence"/>
</dbReference>
<name>A0A7W0CU91_9ACTN</name>
<organism evidence="2 3">
    <name type="scientific">Nonomuraea soli</name>
    <dbReference type="NCBI Taxonomy" id="1032476"/>
    <lineage>
        <taxon>Bacteria</taxon>
        <taxon>Bacillati</taxon>
        <taxon>Actinomycetota</taxon>
        <taxon>Actinomycetes</taxon>
        <taxon>Streptosporangiales</taxon>
        <taxon>Streptosporangiaceae</taxon>
        <taxon>Nonomuraea</taxon>
    </lineage>
</organism>
<evidence type="ECO:0000313" key="3">
    <source>
        <dbReference type="Proteomes" id="UP000530928"/>
    </source>
</evidence>
<sequence length="58" mass="6625">MMCDHRLSKRRSRRSLATRGKAYARAGRPVRTGSFAHRCGVSRCGQIFVPVRPIQEPR</sequence>